<dbReference type="GO" id="GO:0016491">
    <property type="term" value="F:oxidoreductase activity"/>
    <property type="evidence" value="ECO:0007669"/>
    <property type="project" value="UniProtKB-KW"/>
</dbReference>
<dbReference type="EMBL" id="ML121527">
    <property type="protein sequence ID" value="RPB29327.1"/>
    <property type="molecule type" value="Genomic_DNA"/>
</dbReference>
<keyword evidence="3" id="KW-0560">Oxidoreductase</keyword>
<feature type="domain" description="Plastocyanin-like" evidence="8">
    <location>
        <begin position="1"/>
        <end position="87"/>
    </location>
</feature>
<dbReference type="PANTHER" id="PTHR11709:SF71">
    <property type="entry name" value="OXIDOREDUCTASE TPCJ"/>
    <property type="match status" value="1"/>
</dbReference>
<organism evidence="9 10">
    <name type="scientific">Terfezia boudieri ATCC MYA-4762</name>
    <dbReference type="NCBI Taxonomy" id="1051890"/>
    <lineage>
        <taxon>Eukaryota</taxon>
        <taxon>Fungi</taxon>
        <taxon>Dikarya</taxon>
        <taxon>Ascomycota</taxon>
        <taxon>Pezizomycotina</taxon>
        <taxon>Pezizomycetes</taxon>
        <taxon>Pezizales</taxon>
        <taxon>Pezizaceae</taxon>
        <taxon>Terfezia</taxon>
    </lineage>
</organism>
<feature type="compositionally biased region" description="Basic and acidic residues" evidence="5">
    <location>
        <begin position="352"/>
        <end position="361"/>
    </location>
</feature>
<dbReference type="AlphaFoldDB" id="A0A3N4M2T3"/>
<dbReference type="InterPro" id="IPR045087">
    <property type="entry name" value="Cu-oxidase_fam"/>
</dbReference>
<dbReference type="Proteomes" id="UP000267821">
    <property type="component" value="Unassembled WGS sequence"/>
</dbReference>
<keyword evidence="10" id="KW-1185">Reference proteome</keyword>
<dbReference type="InterPro" id="IPR001117">
    <property type="entry name" value="Cu-oxidase_2nd"/>
</dbReference>
<name>A0A3N4M2T3_9PEZI</name>
<comment type="similarity">
    <text evidence="1">Belongs to the multicopper oxidase family.</text>
</comment>
<dbReference type="PANTHER" id="PTHR11709">
    <property type="entry name" value="MULTI-COPPER OXIDASE"/>
    <property type="match status" value="1"/>
</dbReference>
<feature type="region of interest" description="Disordered" evidence="5">
    <location>
        <begin position="339"/>
        <end position="361"/>
    </location>
</feature>
<dbReference type="Pfam" id="PF07731">
    <property type="entry name" value="Cu-oxidase_2"/>
    <property type="match status" value="1"/>
</dbReference>
<feature type="domain" description="Plastocyanin-like" evidence="6">
    <location>
        <begin position="142"/>
        <end position="294"/>
    </location>
</feature>
<evidence type="ECO:0000256" key="5">
    <source>
        <dbReference type="SAM" id="MobiDB-lite"/>
    </source>
</evidence>
<dbReference type="InParanoid" id="A0A3N4M2T3"/>
<dbReference type="CDD" id="cd13901">
    <property type="entry name" value="CuRO_3_MaLCC_like"/>
    <property type="match status" value="1"/>
</dbReference>
<dbReference type="SUPFAM" id="SSF49503">
    <property type="entry name" value="Cupredoxins"/>
    <property type="match status" value="3"/>
</dbReference>
<dbReference type="Pfam" id="PF00394">
    <property type="entry name" value="Cu-oxidase"/>
    <property type="match status" value="1"/>
</dbReference>
<evidence type="ECO:0000259" key="6">
    <source>
        <dbReference type="Pfam" id="PF00394"/>
    </source>
</evidence>
<gene>
    <name evidence="9" type="ORF">L211DRAFT_4301</name>
</gene>
<evidence type="ECO:0000313" key="10">
    <source>
        <dbReference type="Proteomes" id="UP000267821"/>
    </source>
</evidence>
<evidence type="ECO:0000256" key="2">
    <source>
        <dbReference type="ARBA" id="ARBA00022723"/>
    </source>
</evidence>
<dbReference type="PROSITE" id="PS00080">
    <property type="entry name" value="MULTICOPPER_OXIDASE2"/>
    <property type="match status" value="1"/>
</dbReference>
<dbReference type="Gene3D" id="2.60.40.420">
    <property type="entry name" value="Cupredoxins - blue copper proteins"/>
    <property type="match status" value="3"/>
</dbReference>
<dbReference type="InterPro" id="IPR002355">
    <property type="entry name" value="Cu_oxidase_Cu_BS"/>
</dbReference>
<evidence type="ECO:0000259" key="7">
    <source>
        <dbReference type="Pfam" id="PF07731"/>
    </source>
</evidence>
<feature type="domain" description="Plastocyanin-like" evidence="7">
    <location>
        <begin position="480"/>
        <end position="568"/>
    </location>
</feature>
<dbReference type="STRING" id="1051890.A0A3N4M2T3"/>
<evidence type="ECO:0000256" key="4">
    <source>
        <dbReference type="ARBA" id="ARBA00023008"/>
    </source>
</evidence>
<protein>
    <submittedName>
        <fullName evidence="9">Cupredoxin</fullName>
    </submittedName>
</protein>
<evidence type="ECO:0000259" key="8">
    <source>
        <dbReference type="Pfam" id="PF07732"/>
    </source>
</evidence>
<proteinExistence type="inferred from homology"/>
<evidence type="ECO:0000313" key="9">
    <source>
        <dbReference type="EMBL" id="RPB29327.1"/>
    </source>
</evidence>
<keyword evidence="4" id="KW-0186">Copper</keyword>
<reference evidence="9 10" key="1">
    <citation type="journal article" date="2018" name="Nat. Ecol. Evol.">
        <title>Pezizomycetes genomes reveal the molecular basis of ectomycorrhizal truffle lifestyle.</title>
        <authorList>
            <person name="Murat C."/>
            <person name="Payen T."/>
            <person name="Noel B."/>
            <person name="Kuo A."/>
            <person name="Morin E."/>
            <person name="Chen J."/>
            <person name="Kohler A."/>
            <person name="Krizsan K."/>
            <person name="Balestrini R."/>
            <person name="Da Silva C."/>
            <person name="Montanini B."/>
            <person name="Hainaut M."/>
            <person name="Levati E."/>
            <person name="Barry K.W."/>
            <person name="Belfiori B."/>
            <person name="Cichocki N."/>
            <person name="Clum A."/>
            <person name="Dockter R.B."/>
            <person name="Fauchery L."/>
            <person name="Guy J."/>
            <person name="Iotti M."/>
            <person name="Le Tacon F."/>
            <person name="Lindquist E.A."/>
            <person name="Lipzen A."/>
            <person name="Malagnac F."/>
            <person name="Mello A."/>
            <person name="Molinier V."/>
            <person name="Miyauchi S."/>
            <person name="Poulain J."/>
            <person name="Riccioni C."/>
            <person name="Rubini A."/>
            <person name="Sitrit Y."/>
            <person name="Splivallo R."/>
            <person name="Traeger S."/>
            <person name="Wang M."/>
            <person name="Zifcakova L."/>
            <person name="Wipf D."/>
            <person name="Zambonelli A."/>
            <person name="Paolocci F."/>
            <person name="Nowrousian M."/>
            <person name="Ottonello S."/>
            <person name="Baldrian P."/>
            <person name="Spatafora J.W."/>
            <person name="Henrissat B."/>
            <person name="Nagy L.G."/>
            <person name="Aury J.M."/>
            <person name="Wincker P."/>
            <person name="Grigoriev I.V."/>
            <person name="Bonfante P."/>
            <person name="Martin F.M."/>
        </authorList>
    </citation>
    <scope>NUCLEOTIDE SEQUENCE [LARGE SCALE GENOMIC DNA]</scope>
    <source>
        <strain evidence="9 10">ATCC MYA-4762</strain>
    </source>
</reference>
<dbReference type="Pfam" id="PF07732">
    <property type="entry name" value="Cu-oxidase_3"/>
    <property type="match status" value="1"/>
</dbReference>
<dbReference type="InterPro" id="IPR011707">
    <property type="entry name" value="Cu-oxidase-like_N"/>
</dbReference>
<evidence type="ECO:0000256" key="1">
    <source>
        <dbReference type="ARBA" id="ARBA00010609"/>
    </source>
</evidence>
<dbReference type="GO" id="GO:0005507">
    <property type="term" value="F:copper ion binding"/>
    <property type="evidence" value="ECO:0007669"/>
    <property type="project" value="InterPro"/>
</dbReference>
<accession>A0A3N4M2T3</accession>
<sequence length="609" mass="68287">MLINGQYPGPVIRGNWGDWFNITVINKLTNSNGTAIHWHGLRQFRTTWADGVPGVTQCPIPPGESMSYVWRATQYGTSWYHSHFSLQCKCAIPLPGRCWCYHSPLTKQQSLTILNPGPDADGIAGPLIIDGPSTTEFDEDKGPLMLTDWYHKSAFSIYYLETTQGPPDPQSVLINGKGSYSKVAPGSNNTLSIFACEQDVGPDGKNCKPLDAGMYSTYIQYGKKYKFRLINTSATTHFSFWIEGHDFTIVATDFVPIEPYQVNYVNVAIGQRYEIILEAKSSEAMKGKPPNFWVKMRSCDTYCVGDPCHSVDKNGKPNCSYEECRQGIVSYDLTSAVSPDKNWRGPAPPSSRCRDPPRDKINPWVRRDLRGHINDNLRFKSPFEVENQKGTQAPPGSNATLVNLWNIKFNDQESSFMIDWEQPTLKLVNDDAPINPRYVPIDIDGQDSEWTVFAIVSNWVAHGKPTRPGGAPLHAIPGAAHPIHLHGHDFVILSQVENATARDATFDMNKSFGVDLFNPPRRDVVMLPADGYVIVAFKVDNPGTWLMHCHIAWHASAGLALQWIERRDDIPKLLKTPAARGVMKQLDEQCRDWTKWYSKSVEKQDDSGV</sequence>
<dbReference type="PROSITE" id="PS00079">
    <property type="entry name" value="MULTICOPPER_OXIDASE1"/>
    <property type="match status" value="1"/>
</dbReference>
<dbReference type="InterPro" id="IPR033138">
    <property type="entry name" value="Cu_oxidase_CS"/>
</dbReference>
<dbReference type="OrthoDB" id="2121828at2759"/>
<evidence type="ECO:0000256" key="3">
    <source>
        <dbReference type="ARBA" id="ARBA00023002"/>
    </source>
</evidence>
<keyword evidence="2" id="KW-0479">Metal-binding</keyword>
<dbReference type="InterPro" id="IPR008972">
    <property type="entry name" value="Cupredoxin"/>
</dbReference>
<dbReference type="InterPro" id="IPR011706">
    <property type="entry name" value="Cu-oxidase_C"/>
</dbReference>